<sequence>MRDRVTAALKRIASTFGSFSAGQKAVTIVAVVALAVGGYFFSVWVQAPTYAPLYSSLAASDAAAIVEQLNAEGVPYQLADGGNTILVPKEQVYDLRLTMSGQGLPADTDNGYSLLDKQNVMTSEFMQQVGYRRAMEGELAKTIKSMDDVRTATVHLAIPQENVFADEQKPPTASVLVATNKNKPLTGDQVQAVVHLVASSIEGLEPANVTVVGADGQVLSSGDSAQAGGGSSAAGDQRTRATTDYETRLGTSLTQLLDTVVGPGNAKAHVTADLDYDNTETKTEKYVADPNTPPLSEQTETERYIGNSNGGATGVLGPDNVQAPPGEQGSGVGNYDKTTETRNNAVGVVRETRRSAPGSVRKLSVAVVLNSDAIKGANEAQLQQIVSAALGLDPQRGDTIAVSAMQFDKTAAANAAKELQEAEKADATSALMQQIKTGAAIGGVLLLLLFAWISSRRRTKRLEKALQAEIARFEAEQAALSAGGGAQALGGGSGAAGELEAGPGGPSDDERLRAERQRDISSMVEQQPEEVAALLRGWLADRRS</sequence>
<protein>
    <recommendedName>
        <fullName evidence="9">Flagellar M-ring protein</fullName>
    </recommendedName>
</protein>
<evidence type="ECO:0000256" key="5">
    <source>
        <dbReference type="ARBA" id="ARBA00022692"/>
    </source>
</evidence>
<keyword evidence="5 11" id="KW-0812">Transmembrane</keyword>
<evidence type="ECO:0000313" key="15">
    <source>
        <dbReference type="Proteomes" id="UP000619260"/>
    </source>
</evidence>
<organism evidence="14 15">
    <name type="scientific">Virgisporangium aliadipatigenens</name>
    <dbReference type="NCBI Taxonomy" id="741659"/>
    <lineage>
        <taxon>Bacteria</taxon>
        <taxon>Bacillati</taxon>
        <taxon>Actinomycetota</taxon>
        <taxon>Actinomycetes</taxon>
        <taxon>Micromonosporales</taxon>
        <taxon>Micromonosporaceae</taxon>
        <taxon>Virgisporangium</taxon>
    </lineage>
</organism>
<reference evidence="14" key="1">
    <citation type="submission" date="2021-01" db="EMBL/GenBank/DDBJ databases">
        <title>Whole genome shotgun sequence of Virgisporangium aliadipatigenens NBRC 105644.</title>
        <authorList>
            <person name="Komaki H."/>
            <person name="Tamura T."/>
        </authorList>
    </citation>
    <scope>NUCLEOTIDE SEQUENCE</scope>
    <source>
        <strain evidence="14">NBRC 105644</strain>
    </source>
</reference>
<dbReference type="GO" id="GO:0005886">
    <property type="term" value="C:plasma membrane"/>
    <property type="evidence" value="ECO:0007669"/>
    <property type="project" value="UniProtKB-SubCell"/>
</dbReference>
<evidence type="ECO:0000259" key="12">
    <source>
        <dbReference type="Pfam" id="PF01514"/>
    </source>
</evidence>
<dbReference type="NCBIfam" id="TIGR00206">
    <property type="entry name" value="fliF"/>
    <property type="match status" value="1"/>
</dbReference>
<dbReference type="Pfam" id="PF08345">
    <property type="entry name" value="YscJ_FliF_C"/>
    <property type="match status" value="1"/>
</dbReference>
<dbReference type="PANTHER" id="PTHR30046:SF0">
    <property type="entry name" value="FLAGELLAR M-RING PROTEIN"/>
    <property type="match status" value="1"/>
</dbReference>
<dbReference type="InterPro" id="IPR006182">
    <property type="entry name" value="FliF_N_dom"/>
</dbReference>
<evidence type="ECO:0000256" key="1">
    <source>
        <dbReference type="ARBA" id="ARBA00004117"/>
    </source>
</evidence>
<comment type="caution">
    <text evidence="14">The sequence shown here is derived from an EMBL/GenBank/DDBJ whole genome shotgun (WGS) entry which is preliminary data.</text>
</comment>
<dbReference type="Pfam" id="PF01514">
    <property type="entry name" value="YscJ_FliF"/>
    <property type="match status" value="1"/>
</dbReference>
<evidence type="ECO:0000256" key="9">
    <source>
        <dbReference type="PIRNR" id="PIRNR004862"/>
    </source>
</evidence>
<feature type="compositionally biased region" description="Basic and acidic residues" evidence="10">
    <location>
        <begin position="508"/>
        <end position="519"/>
    </location>
</feature>
<comment type="similarity">
    <text evidence="3 9">Belongs to the FliF family.</text>
</comment>
<evidence type="ECO:0000256" key="11">
    <source>
        <dbReference type="SAM" id="Phobius"/>
    </source>
</evidence>
<dbReference type="InterPro" id="IPR043427">
    <property type="entry name" value="YscJ/FliF"/>
</dbReference>
<comment type="function">
    <text evidence="9">The M ring may be actively involved in energy transduction.</text>
</comment>
<evidence type="ECO:0000256" key="2">
    <source>
        <dbReference type="ARBA" id="ARBA00004651"/>
    </source>
</evidence>
<dbReference type="GO" id="GO:0009431">
    <property type="term" value="C:bacterial-type flagellum basal body, MS ring"/>
    <property type="evidence" value="ECO:0007669"/>
    <property type="project" value="InterPro"/>
</dbReference>
<dbReference type="PRINTS" id="PR01009">
    <property type="entry name" value="FLGMRINGFLIF"/>
</dbReference>
<evidence type="ECO:0000256" key="4">
    <source>
        <dbReference type="ARBA" id="ARBA00022475"/>
    </source>
</evidence>
<keyword evidence="7 11" id="KW-0472">Membrane</keyword>
<feature type="compositionally biased region" description="Gly residues" evidence="10">
    <location>
        <begin position="484"/>
        <end position="495"/>
    </location>
</feature>
<accession>A0A8J4DU15</accession>
<evidence type="ECO:0000256" key="7">
    <source>
        <dbReference type="ARBA" id="ARBA00023136"/>
    </source>
</evidence>
<evidence type="ECO:0000256" key="6">
    <source>
        <dbReference type="ARBA" id="ARBA00022989"/>
    </source>
</evidence>
<dbReference type="GO" id="GO:0071973">
    <property type="term" value="P:bacterial-type flagellum-dependent cell motility"/>
    <property type="evidence" value="ECO:0007669"/>
    <property type="project" value="InterPro"/>
</dbReference>
<keyword evidence="14" id="KW-0282">Flagellum</keyword>
<evidence type="ECO:0000256" key="3">
    <source>
        <dbReference type="ARBA" id="ARBA00007971"/>
    </source>
</evidence>
<evidence type="ECO:0000256" key="8">
    <source>
        <dbReference type="ARBA" id="ARBA00023143"/>
    </source>
</evidence>
<evidence type="ECO:0000256" key="10">
    <source>
        <dbReference type="SAM" id="MobiDB-lite"/>
    </source>
</evidence>
<keyword evidence="8 9" id="KW-0975">Bacterial flagellum</keyword>
<dbReference type="InterPro" id="IPR013556">
    <property type="entry name" value="Flag_M-ring_C"/>
</dbReference>
<dbReference type="PIRSF" id="PIRSF004862">
    <property type="entry name" value="FliF"/>
    <property type="match status" value="1"/>
</dbReference>
<dbReference type="Proteomes" id="UP000619260">
    <property type="component" value="Unassembled WGS sequence"/>
</dbReference>
<dbReference type="Gene3D" id="3.30.300.30">
    <property type="match status" value="1"/>
</dbReference>
<name>A0A8J4DU15_9ACTN</name>
<dbReference type="EMBL" id="BOPF01000040">
    <property type="protein sequence ID" value="GIJ50830.1"/>
    <property type="molecule type" value="Genomic_DNA"/>
</dbReference>
<feature type="transmembrane region" description="Helical" evidence="11">
    <location>
        <begin position="21"/>
        <end position="45"/>
    </location>
</feature>
<keyword evidence="4" id="KW-1003">Cell membrane</keyword>
<feature type="region of interest" description="Disordered" evidence="10">
    <location>
        <begin position="484"/>
        <end position="528"/>
    </location>
</feature>
<feature type="region of interest" description="Disordered" evidence="10">
    <location>
        <begin position="222"/>
        <end position="241"/>
    </location>
</feature>
<dbReference type="InterPro" id="IPR000067">
    <property type="entry name" value="FlgMring_FliF"/>
</dbReference>
<feature type="domain" description="Flagellar M-ring N-terminal" evidence="12">
    <location>
        <begin position="46"/>
        <end position="220"/>
    </location>
</feature>
<proteinExistence type="inferred from homology"/>
<feature type="domain" description="Flagellar M-ring C-terminal" evidence="13">
    <location>
        <begin position="257"/>
        <end position="407"/>
    </location>
</feature>
<dbReference type="PANTHER" id="PTHR30046">
    <property type="entry name" value="FLAGELLAR M-RING PROTEIN"/>
    <property type="match status" value="1"/>
</dbReference>
<keyword evidence="14" id="KW-0969">Cilium</keyword>
<evidence type="ECO:0000313" key="14">
    <source>
        <dbReference type="EMBL" id="GIJ50830.1"/>
    </source>
</evidence>
<keyword evidence="14" id="KW-0966">Cell projection</keyword>
<keyword evidence="6 11" id="KW-1133">Transmembrane helix</keyword>
<dbReference type="AlphaFoldDB" id="A0A8J4DU15"/>
<comment type="subcellular location">
    <subcellularLocation>
        <location evidence="1 9">Bacterial flagellum basal body</location>
    </subcellularLocation>
    <subcellularLocation>
        <location evidence="2">Cell membrane</location>
        <topology evidence="2">Multi-pass membrane protein</topology>
    </subcellularLocation>
</comment>
<dbReference type="InterPro" id="IPR045851">
    <property type="entry name" value="AMP-bd_C_sf"/>
</dbReference>
<keyword evidence="15" id="KW-1185">Reference proteome</keyword>
<evidence type="ECO:0000259" key="13">
    <source>
        <dbReference type="Pfam" id="PF08345"/>
    </source>
</evidence>
<gene>
    <name evidence="14" type="ORF">Val02_77160</name>
</gene>
<feature type="transmembrane region" description="Helical" evidence="11">
    <location>
        <begin position="437"/>
        <end position="454"/>
    </location>
</feature>
<dbReference type="RefSeq" id="WP_203904255.1">
    <property type="nucleotide sequence ID" value="NZ_BOPF01000040.1"/>
</dbReference>
<dbReference type="GO" id="GO:0003774">
    <property type="term" value="F:cytoskeletal motor activity"/>
    <property type="evidence" value="ECO:0007669"/>
    <property type="project" value="InterPro"/>
</dbReference>